<evidence type="ECO:0000256" key="3">
    <source>
        <dbReference type="ARBA" id="ARBA00022723"/>
    </source>
</evidence>
<keyword evidence="3" id="KW-0479">Metal-binding</keyword>
<keyword evidence="4" id="KW-0472">Membrane</keyword>
<reference evidence="7" key="1">
    <citation type="submission" date="2024-06" db="EMBL/GenBank/DDBJ databases">
        <title>Lacrimispora cavernae sp. nov., a novel anaerobe isolated from bat guano pile inside a cave.</title>
        <authorList>
            <person name="Miller S.L."/>
            <person name="Lu N."/>
            <person name="King J."/>
            <person name="Sankaranarayanan K."/>
            <person name="Lawson P.A."/>
        </authorList>
    </citation>
    <scope>NUCLEOTIDE SEQUENCE</scope>
    <source>
        <strain evidence="7">BS-2</strain>
    </source>
</reference>
<dbReference type="InterPro" id="IPR029052">
    <property type="entry name" value="Metallo-depent_PP-like"/>
</dbReference>
<evidence type="ECO:0000259" key="6">
    <source>
        <dbReference type="Pfam" id="PF00149"/>
    </source>
</evidence>
<evidence type="ECO:0000256" key="2">
    <source>
        <dbReference type="ARBA" id="ARBA00022519"/>
    </source>
</evidence>
<dbReference type="PANTHER" id="PTHR34990:SF2">
    <property type="entry name" value="BLL8164 PROTEIN"/>
    <property type="match status" value="1"/>
</dbReference>
<keyword evidence="5" id="KW-0464">Manganese</keyword>
<evidence type="ECO:0000256" key="4">
    <source>
        <dbReference type="ARBA" id="ARBA00023136"/>
    </source>
</evidence>
<sequence>MAKEWKNRTAVNGKITVIDYKFDRNGGKMKIDRRLNHAYKNADTVYFDDNSKYIFFSDIHRGDDSISDEFTRNQNLFLHALNYYYKEGYEYIEVGDGDELWEYKNFSVIRLAHSDVFTVIKKFYDEGRFIMLYGNHNIYLKSKRFIKENYYQYYDEYNQIRVDLYRGLKPKEAIILKHKETKQKIFVLHGHQGDIINDQLWFFSMLLLRYFWRYLHIVGFGNPTSPARNLYKRHKVEKVYDRWIEKNKMMLICGHTHRPKFPKANDLPYFNTGCCIRTRGLNGIEIVNGKIQMVDWRIAANEDGDLRVHRTVVRGPVPLENYDFKKNPYSTHYNN</sequence>
<feature type="domain" description="Calcineurin-like phosphoesterase" evidence="6">
    <location>
        <begin position="53"/>
        <end position="259"/>
    </location>
</feature>
<keyword evidence="1" id="KW-1003">Cell membrane</keyword>
<name>A0AAU7PR26_9FIRM</name>
<dbReference type="Pfam" id="PF00149">
    <property type="entry name" value="Metallophos"/>
    <property type="match status" value="1"/>
</dbReference>
<keyword evidence="2" id="KW-0997">Cell inner membrane</keyword>
<dbReference type="GO" id="GO:0046872">
    <property type="term" value="F:metal ion binding"/>
    <property type="evidence" value="ECO:0007669"/>
    <property type="project" value="UniProtKB-KW"/>
</dbReference>
<evidence type="ECO:0000256" key="1">
    <source>
        <dbReference type="ARBA" id="ARBA00022475"/>
    </source>
</evidence>
<dbReference type="GO" id="GO:0009245">
    <property type="term" value="P:lipid A biosynthetic process"/>
    <property type="evidence" value="ECO:0007669"/>
    <property type="project" value="TreeGrafter"/>
</dbReference>
<dbReference type="EMBL" id="CP157940">
    <property type="protein sequence ID" value="XBS54845.1"/>
    <property type="molecule type" value="Genomic_DNA"/>
</dbReference>
<proteinExistence type="predicted"/>
<dbReference type="InterPro" id="IPR004843">
    <property type="entry name" value="Calcineurin-like_PHP"/>
</dbReference>
<dbReference type="Gene3D" id="3.60.21.10">
    <property type="match status" value="1"/>
</dbReference>
<dbReference type="InterPro" id="IPR043461">
    <property type="entry name" value="LpxH-like"/>
</dbReference>
<dbReference type="RefSeq" id="WP_349947533.1">
    <property type="nucleotide sequence ID" value="NZ_CP157940.1"/>
</dbReference>
<dbReference type="GO" id="GO:0008758">
    <property type="term" value="F:UDP-2,3-diacylglucosamine hydrolase activity"/>
    <property type="evidence" value="ECO:0007669"/>
    <property type="project" value="TreeGrafter"/>
</dbReference>
<evidence type="ECO:0000256" key="5">
    <source>
        <dbReference type="ARBA" id="ARBA00023211"/>
    </source>
</evidence>
<organism evidence="7">
    <name type="scientific">Lacrimispora sp. BS-2</name>
    <dbReference type="NCBI Taxonomy" id="3151850"/>
    <lineage>
        <taxon>Bacteria</taxon>
        <taxon>Bacillati</taxon>
        <taxon>Bacillota</taxon>
        <taxon>Clostridia</taxon>
        <taxon>Lachnospirales</taxon>
        <taxon>Lachnospiraceae</taxon>
        <taxon>Lacrimispora</taxon>
    </lineage>
</organism>
<dbReference type="GO" id="GO:0016020">
    <property type="term" value="C:membrane"/>
    <property type="evidence" value="ECO:0007669"/>
    <property type="project" value="GOC"/>
</dbReference>
<protein>
    <submittedName>
        <fullName evidence="7">Metallophosphoesterase</fullName>
    </submittedName>
</protein>
<dbReference type="PANTHER" id="PTHR34990">
    <property type="entry name" value="UDP-2,3-DIACYLGLUCOSAMINE HYDROLASE-RELATED"/>
    <property type="match status" value="1"/>
</dbReference>
<dbReference type="AlphaFoldDB" id="A0AAU7PR26"/>
<accession>A0AAU7PR26</accession>
<dbReference type="SUPFAM" id="SSF56300">
    <property type="entry name" value="Metallo-dependent phosphatases"/>
    <property type="match status" value="1"/>
</dbReference>
<gene>
    <name evidence="7" type="ORF">ABFV83_03365</name>
</gene>
<evidence type="ECO:0000313" key="7">
    <source>
        <dbReference type="EMBL" id="XBS54845.1"/>
    </source>
</evidence>